<dbReference type="EC" id="2.4.1.221" evidence="4"/>
<gene>
    <name evidence="21" type="primary">pad-2</name>
    <name evidence="21" type="ORF">T12_1640</name>
</gene>
<dbReference type="GO" id="GO:0005783">
    <property type="term" value="C:endoplasmic reticulum"/>
    <property type="evidence" value="ECO:0007669"/>
    <property type="project" value="UniProtKB-SubCell"/>
</dbReference>
<dbReference type="OrthoDB" id="422368at2759"/>
<keyword evidence="19" id="KW-0812">Transmembrane</keyword>
<dbReference type="AlphaFoldDB" id="A0A0V1A305"/>
<accession>A0A0V1A305</accession>
<evidence type="ECO:0000256" key="13">
    <source>
        <dbReference type="ARBA" id="ARBA00023277"/>
    </source>
</evidence>
<evidence type="ECO:0000256" key="9">
    <source>
        <dbReference type="ARBA" id="ARBA00023034"/>
    </source>
</evidence>
<evidence type="ECO:0000256" key="4">
    <source>
        <dbReference type="ARBA" id="ARBA00012196"/>
    </source>
</evidence>
<keyword evidence="19" id="KW-0472">Membrane</keyword>
<keyword evidence="7" id="KW-0732">Signal</keyword>
<comment type="similarity">
    <text evidence="14">Belongs to the glycosyltransferase 68 family.</text>
</comment>
<dbReference type="EMBL" id="JYDQ01000040">
    <property type="protein sequence ID" value="KRY18980.1"/>
    <property type="molecule type" value="Genomic_DNA"/>
</dbReference>
<dbReference type="FunFam" id="3.40.50.11350:FF:000002">
    <property type="entry name" value="GDP-fucose protein O-fucosyltransferase 2"/>
    <property type="match status" value="1"/>
</dbReference>
<sequence length="611" mass="70732">MHTVNCINKLPLKTITESLYGTVHVRGRIRLRTIRQIRCFFGVSSQTTTYYIMLFSIFLLLHCHLCFSNQESVSNFETENFTLVKSSRYLHYDVNPAEGQNLRRDVYIRVASMVHYLREKGHDFVLVLPPWGSSIHHRSHQLGYQHRIPWKLWFDLESLNRFIPVIELEDYFRETGRTSIDVVEGKFKYSFWGYPEVYAKNVSCLSLQGYVSDVANLIVNDTDPTKIQSIMVDRAECRRSMRYSAAIRKAADDFRREELNSDDVTDKTEILDDWTLMKVKPGQAVGGPYLAVHLRRTDFVTSRSKQIPTVKGAAEQISKLLKMLKLEVVYVSTDAPETEVDELKAFLNETAVIKRFKPTDAQLQKFLDGGVATIEQWICAHAKYFIGTAESTFSFRIQEDREILGFSHNTTFNCLCPDHNLNCEQPAKWYMKHGAFLQVYTELLLKCFLQLGDGQRQSVKCDINVLAVVLRMNCYKAHKDIGCEKLGKDESRKLRKDENATESHPLCSYLSEDMVLPNKLLMLNKSESLKKLLRSDHLRNLLRWINCHSQPSEAIRIAMKNLEFQRFAAVCLNIVEPENHEWANEYVKKMKRLEYSATELLLQALKDSNCT</sequence>
<feature type="domain" description="Zinc finger HIT" evidence="20">
    <location>
        <begin position="519"/>
        <end position="575"/>
    </location>
</feature>
<evidence type="ECO:0000256" key="10">
    <source>
        <dbReference type="ARBA" id="ARBA00023157"/>
    </source>
</evidence>
<evidence type="ECO:0000256" key="5">
    <source>
        <dbReference type="ARBA" id="ARBA00022676"/>
    </source>
</evidence>
<evidence type="ECO:0000256" key="19">
    <source>
        <dbReference type="SAM" id="Phobius"/>
    </source>
</evidence>
<comment type="pathway">
    <text evidence="3">Protein modification; protein glycosylation.</text>
</comment>
<evidence type="ECO:0000256" key="11">
    <source>
        <dbReference type="ARBA" id="ARBA00023180"/>
    </source>
</evidence>
<evidence type="ECO:0000256" key="6">
    <source>
        <dbReference type="ARBA" id="ARBA00022679"/>
    </source>
</evidence>
<comment type="catalytic activity">
    <reaction evidence="18">
        <text>L-seryl-[protein] + GDP-beta-L-fucose = 3-O-(alpha-L-fucosyl)-L-seryl-[protein] + GDP + H(+)</text>
        <dbReference type="Rhea" id="RHEA:63644"/>
        <dbReference type="Rhea" id="RHEA-COMP:9863"/>
        <dbReference type="Rhea" id="RHEA-COMP:17914"/>
        <dbReference type="ChEBI" id="CHEBI:15378"/>
        <dbReference type="ChEBI" id="CHEBI:29999"/>
        <dbReference type="ChEBI" id="CHEBI:57273"/>
        <dbReference type="ChEBI" id="CHEBI:58189"/>
        <dbReference type="ChEBI" id="CHEBI:189632"/>
        <dbReference type="EC" id="2.4.1.221"/>
    </reaction>
    <physiologicalReaction direction="left-to-right" evidence="18">
        <dbReference type="Rhea" id="RHEA:63645"/>
    </physiologicalReaction>
</comment>
<keyword evidence="10" id="KW-1015">Disulfide bond</keyword>
<evidence type="ECO:0000256" key="15">
    <source>
        <dbReference type="ARBA" id="ARBA00026232"/>
    </source>
</evidence>
<organism evidence="21 22">
    <name type="scientific">Trichinella patagoniensis</name>
    <dbReference type="NCBI Taxonomy" id="990121"/>
    <lineage>
        <taxon>Eukaryota</taxon>
        <taxon>Metazoa</taxon>
        <taxon>Ecdysozoa</taxon>
        <taxon>Nematoda</taxon>
        <taxon>Enoplea</taxon>
        <taxon>Dorylaimia</taxon>
        <taxon>Trichinellida</taxon>
        <taxon>Trichinellidae</taxon>
        <taxon>Trichinella</taxon>
    </lineage>
</organism>
<dbReference type="Pfam" id="PF10250">
    <property type="entry name" value="O-FucT"/>
    <property type="match status" value="1"/>
</dbReference>
<dbReference type="InterPro" id="IPR045130">
    <property type="entry name" value="OFUT2-like"/>
</dbReference>
<protein>
    <recommendedName>
        <fullName evidence="15">GDP-fucose protein O-fucosyltransferase 2</fullName>
        <ecNumber evidence="4">2.4.1.221</ecNumber>
    </recommendedName>
    <alternativeName>
        <fullName evidence="16">Peptide-O-fucosyltransferase 2</fullName>
    </alternativeName>
</protein>
<evidence type="ECO:0000256" key="8">
    <source>
        <dbReference type="ARBA" id="ARBA00022824"/>
    </source>
</evidence>
<keyword evidence="12" id="KW-0294">Fucose metabolism</keyword>
<comment type="caution">
    <text evidence="21">The sequence shown here is derived from an EMBL/GenBank/DDBJ whole genome shotgun (WGS) entry which is preliminary data.</text>
</comment>
<keyword evidence="6 21" id="KW-0808">Transferase</keyword>
<dbReference type="CDD" id="cd11298">
    <property type="entry name" value="O-FucT-2"/>
    <property type="match status" value="1"/>
</dbReference>
<evidence type="ECO:0000256" key="16">
    <source>
        <dbReference type="ARBA" id="ARBA00033083"/>
    </source>
</evidence>
<dbReference type="GO" id="GO:0046922">
    <property type="term" value="F:peptide-O-fucosyltransferase activity"/>
    <property type="evidence" value="ECO:0007669"/>
    <property type="project" value="UniProtKB-EC"/>
</dbReference>
<dbReference type="Gene3D" id="3.40.50.11350">
    <property type="match status" value="1"/>
</dbReference>
<keyword evidence="13" id="KW-0119">Carbohydrate metabolism</keyword>
<dbReference type="STRING" id="990121.A0A0V1A305"/>
<evidence type="ECO:0000256" key="14">
    <source>
        <dbReference type="ARBA" id="ARBA00025803"/>
    </source>
</evidence>
<keyword evidence="11" id="KW-0325">Glycoprotein</keyword>
<evidence type="ECO:0000256" key="2">
    <source>
        <dbReference type="ARBA" id="ARBA00004555"/>
    </source>
</evidence>
<dbReference type="InterPro" id="IPR019378">
    <property type="entry name" value="GDP-Fuc_O-FucTrfase"/>
</dbReference>
<evidence type="ECO:0000256" key="7">
    <source>
        <dbReference type="ARBA" id="ARBA00022729"/>
    </source>
</evidence>
<name>A0A0V1A305_9BILA</name>
<keyword evidence="8" id="KW-0256">Endoplasmic reticulum</keyword>
<dbReference type="Proteomes" id="UP000054783">
    <property type="component" value="Unassembled WGS sequence"/>
</dbReference>
<comment type="subcellular location">
    <subcellularLocation>
        <location evidence="1">Endoplasmic reticulum</location>
    </subcellularLocation>
    <subcellularLocation>
        <location evidence="2">Golgi apparatus</location>
    </subcellularLocation>
</comment>
<evidence type="ECO:0000256" key="1">
    <source>
        <dbReference type="ARBA" id="ARBA00004240"/>
    </source>
</evidence>
<dbReference type="PANTHER" id="PTHR13398:SF0">
    <property type="entry name" value="GDP-FUCOSE PROTEIN O-FUCOSYLTRANSFERASE 2"/>
    <property type="match status" value="1"/>
</dbReference>
<dbReference type="Pfam" id="PF21373">
    <property type="entry name" value="ZNHIT3_C"/>
    <property type="match status" value="1"/>
</dbReference>
<keyword evidence="22" id="KW-1185">Reference proteome</keyword>
<keyword evidence="5 21" id="KW-0328">Glycosyltransferase</keyword>
<evidence type="ECO:0000313" key="21">
    <source>
        <dbReference type="EMBL" id="KRY18980.1"/>
    </source>
</evidence>
<dbReference type="PANTHER" id="PTHR13398">
    <property type="entry name" value="GDP-FUCOSE PROTEIN O-FUCOSYLTRANSFERASE 2"/>
    <property type="match status" value="1"/>
</dbReference>
<dbReference type="GO" id="GO:0006004">
    <property type="term" value="P:fucose metabolic process"/>
    <property type="evidence" value="ECO:0007669"/>
    <property type="project" value="UniProtKB-KW"/>
</dbReference>
<evidence type="ECO:0000313" key="22">
    <source>
        <dbReference type="Proteomes" id="UP000054783"/>
    </source>
</evidence>
<evidence type="ECO:0000256" key="12">
    <source>
        <dbReference type="ARBA" id="ARBA00023253"/>
    </source>
</evidence>
<evidence type="ECO:0000256" key="18">
    <source>
        <dbReference type="ARBA" id="ARBA00048647"/>
    </source>
</evidence>
<keyword evidence="19" id="KW-1133">Transmembrane helix</keyword>
<keyword evidence="9" id="KW-0333">Golgi apparatus</keyword>
<comment type="catalytic activity">
    <reaction evidence="17">
        <text>L-threonyl-[protein] + GDP-beta-L-fucose = 3-O-(alpha-L-fucosyl)-L-threonyl-[protein] + GDP + H(+)</text>
        <dbReference type="Rhea" id="RHEA:70491"/>
        <dbReference type="Rhea" id="RHEA-COMP:11060"/>
        <dbReference type="Rhea" id="RHEA-COMP:17915"/>
        <dbReference type="ChEBI" id="CHEBI:15378"/>
        <dbReference type="ChEBI" id="CHEBI:30013"/>
        <dbReference type="ChEBI" id="CHEBI:57273"/>
        <dbReference type="ChEBI" id="CHEBI:58189"/>
        <dbReference type="ChEBI" id="CHEBI:189631"/>
        <dbReference type="EC" id="2.4.1.221"/>
    </reaction>
    <physiologicalReaction direction="left-to-right" evidence="17">
        <dbReference type="Rhea" id="RHEA:70492"/>
    </physiologicalReaction>
</comment>
<feature type="transmembrane region" description="Helical" evidence="19">
    <location>
        <begin position="39"/>
        <end position="61"/>
    </location>
</feature>
<evidence type="ECO:0000256" key="17">
    <source>
        <dbReference type="ARBA" id="ARBA00047273"/>
    </source>
</evidence>
<proteinExistence type="inferred from homology"/>
<dbReference type="GO" id="GO:0005794">
    <property type="term" value="C:Golgi apparatus"/>
    <property type="evidence" value="ECO:0007669"/>
    <property type="project" value="UniProtKB-SubCell"/>
</dbReference>
<evidence type="ECO:0000259" key="20">
    <source>
        <dbReference type="Pfam" id="PF21373"/>
    </source>
</evidence>
<reference evidence="21 22" key="1">
    <citation type="submission" date="2015-01" db="EMBL/GenBank/DDBJ databases">
        <title>Evolution of Trichinella species and genotypes.</title>
        <authorList>
            <person name="Korhonen P.K."/>
            <person name="Edoardo P."/>
            <person name="Giuseppe L.R."/>
            <person name="Gasser R.B."/>
        </authorList>
    </citation>
    <scope>NUCLEOTIDE SEQUENCE [LARGE SCALE GENOMIC DNA]</scope>
    <source>
        <strain evidence="21">ISS2496</strain>
    </source>
</reference>
<dbReference type="InterPro" id="IPR048371">
    <property type="entry name" value="ZNHIT3_C"/>
</dbReference>
<evidence type="ECO:0000256" key="3">
    <source>
        <dbReference type="ARBA" id="ARBA00004922"/>
    </source>
</evidence>
<dbReference type="Gene3D" id="3.40.50.11340">
    <property type="match status" value="2"/>
</dbReference>